<dbReference type="SUPFAM" id="SSF54637">
    <property type="entry name" value="Thioesterase/thiol ester dehydrase-isomerase"/>
    <property type="match status" value="1"/>
</dbReference>
<accession>A0A1H7PM89</accession>
<name>A0A1H7PM89_9GAMM</name>
<dbReference type="InterPro" id="IPR029069">
    <property type="entry name" value="HotDog_dom_sf"/>
</dbReference>
<sequence>MSKTKANRLTRVVNLIDKAPAGWRTGLLSLVFGKSVKFAGTAKVRVHQLTHERSELSIANRKKVQNHIQGVHAAAMALLAESATGFLVGMNVPDDKLPLMKSLKVDYLKRTTGGLKAVASLTPEQIHAIHTQDKGEVLVKVVVTDEAGIEPIACEMLWAWVSKQRKSA</sequence>
<organism evidence="1 2">
    <name type="scientific">Atopomonas hussainii</name>
    <dbReference type="NCBI Taxonomy" id="1429083"/>
    <lineage>
        <taxon>Bacteria</taxon>
        <taxon>Pseudomonadati</taxon>
        <taxon>Pseudomonadota</taxon>
        <taxon>Gammaproteobacteria</taxon>
        <taxon>Pseudomonadales</taxon>
        <taxon>Pseudomonadaceae</taxon>
        <taxon>Atopomonas</taxon>
    </lineage>
</organism>
<evidence type="ECO:0000313" key="2">
    <source>
        <dbReference type="Proteomes" id="UP000185766"/>
    </source>
</evidence>
<protein>
    <submittedName>
        <fullName evidence="1">Acyl-coenzyme A thioesterase PaaI, contains HGG motif</fullName>
    </submittedName>
</protein>
<reference evidence="1 2" key="1">
    <citation type="submission" date="2016-10" db="EMBL/GenBank/DDBJ databases">
        <authorList>
            <person name="de Groot N.N."/>
        </authorList>
    </citation>
    <scope>NUCLEOTIDE SEQUENCE [LARGE SCALE GENOMIC DNA]</scope>
    <source>
        <strain evidence="1 2">JCM 19513</strain>
    </source>
</reference>
<dbReference type="InterPro" id="IPR027961">
    <property type="entry name" value="DUF4442"/>
</dbReference>
<dbReference type="AlphaFoldDB" id="A0A1H7PM89"/>
<keyword evidence="2" id="KW-1185">Reference proteome</keyword>
<gene>
    <name evidence="1" type="ORF">SAMN05216214_11160</name>
</gene>
<dbReference type="RefSeq" id="WP_074868762.1">
    <property type="nucleotide sequence ID" value="NZ_FOAS01000011.1"/>
</dbReference>
<evidence type="ECO:0000313" key="1">
    <source>
        <dbReference type="EMBL" id="SEL36588.1"/>
    </source>
</evidence>
<dbReference type="Gene3D" id="3.10.129.10">
    <property type="entry name" value="Hotdog Thioesterase"/>
    <property type="match status" value="1"/>
</dbReference>
<dbReference type="Proteomes" id="UP000185766">
    <property type="component" value="Unassembled WGS sequence"/>
</dbReference>
<dbReference type="EMBL" id="FOAS01000011">
    <property type="protein sequence ID" value="SEL36588.1"/>
    <property type="molecule type" value="Genomic_DNA"/>
</dbReference>
<dbReference type="CDD" id="cd03443">
    <property type="entry name" value="PaaI_thioesterase"/>
    <property type="match status" value="1"/>
</dbReference>
<proteinExistence type="predicted"/>
<dbReference type="Pfam" id="PF14539">
    <property type="entry name" value="DUF4442"/>
    <property type="match status" value="1"/>
</dbReference>
<dbReference type="STRING" id="1429083.GCA_001885685_02068"/>